<organism evidence="2 3">
    <name type="scientific">Dendrobium nobile</name>
    <name type="common">Orchid</name>
    <dbReference type="NCBI Taxonomy" id="94219"/>
    <lineage>
        <taxon>Eukaryota</taxon>
        <taxon>Viridiplantae</taxon>
        <taxon>Streptophyta</taxon>
        <taxon>Embryophyta</taxon>
        <taxon>Tracheophyta</taxon>
        <taxon>Spermatophyta</taxon>
        <taxon>Magnoliopsida</taxon>
        <taxon>Liliopsida</taxon>
        <taxon>Asparagales</taxon>
        <taxon>Orchidaceae</taxon>
        <taxon>Epidendroideae</taxon>
        <taxon>Malaxideae</taxon>
        <taxon>Dendrobiinae</taxon>
        <taxon>Dendrobium</taxon>
    </lineage>
</organism>
<dbReference type="EMBL" id="JAGYWB010000009">
    <property type="protein sequence ID" value="KAI0510956.1"/>
    <property type="molecule type" value="Genomic_DNA"/>
</dbReference>
<proteinExistence type="predicted"/>
<gene>
    <name evidence="2" type="ORF">KFK09_011572</name>
</gene>
<keyword evidence="3" id="KW-1185">Reference proteome</keyword>
<evidence type="ECO:0000313" key="3">
    <source>
        <dbReference type="Proteomes" id="UP000829196"/>
    </source>
</evidence>
<feature type="compositionally biased region" description="Low complexity" evidence="1">
    <location>
        <begin position="1"/>
        <end position="20"/>
    </location>
</feature>
<protein>
    <submittedName>
        <fullName evidence="2">Uncharacterized protein</fullName>
    </submittedName>
</protein>
<feature type="region of interest" description="Disordered" evidence="1">
    <location>
        <begin position="1"/>
        <end position="45"/>
    </location>
</feature>
<dbReference type="Proteomes" id="UP000829196">
    <property type="component" value="Unassembled WGS sequence"/>
</dbReference>
<dbReference type="OrthoDB" id="1873983at2759"/>
<dbReference type="SMR" id="A0A8T3BD91"/>
<comment type="caution">
    <text evidence="2">The sequence shown here is derived from an EMBL/GenBank/DDBJ whole genome shotgun (WGS) entry which is preliminary data.</text>
</comment>
<evidence type="ECO:0000313" key="2">
    <source>
        <dbReference type="EMBL" id="KAI0510956.1"/>
    </source>
</evidence>
<sequence>MGATFPSTSSSLSPSPVSSSALPIGDHDKASFGNGKNGRPPGLLDNAMKRKGSFIQLFVMTNILFLSLRSLGQKYRINELADENSNLRKERDSLAVRMASIKSSLLRQAAMDSSGLLSSHLHGLFQNSSSSGH</sequence>
<evidence type="ECO:0000256" key="1">
    <source>
        <dbReference type="SAM" id="MobiDB-lite"/>
    </source>
</evidence>
<accession>A0A8T3BD91</accession>
<dbReference type="PANTHER" id="PTHR36316">
    <property type="entry name" value="OS06G0213900 PROTEIN"/>
    <property type="match status" value="1"/>
</dbReference>
<reference evidence="2" key="1">
    <citation type="journal article" date="2022" name="Front. Genet.">
        <title>Chromosome-Scale Assembly of the Dendrobium nobile Genome Provides Insights Into the Molecular Mechanism of the Biosynthesis of the Medicinal Active Ingredient of Dendrobium.</title>
        <authorList>
            <person name="Xu Q."/>
            <person name="Niu S.-C."/>
            <person name="Li K.-L."/>
            <person name="Zheng P.-J."/>
            <person name="Zhang X.-J."/>
            <person name="Jia Y."/>
            <person name="Liu Y."/>
            <person name="Niu Y.-X."/>
            <person name="Yu L.-H."/>
            <person name="Chen D.-F."/>
            <person name="Zhang G.-Q."/>
        </authorList>
    </citation>
    <scope>NUCLEOTIDE SEQUENCE</scope>
    <source>
        <tissue evidence="2">Leaf</tissue>
    </source>
</reference>
<name>A0A8T3BD91_DENNO</name>
<dbReference type="AlphaFoldDB" id="A0A8T3BD91"/>
<dbReference type="PANTHER" id="PTHR36316:SF1">
    <property type="entry name" value="OS06G0213900 PROTEIN"/>
    <property type="match status" value="1"/>
</dbReference>